<dbReference type="InterPro" id="IPR045518">
    <property type="entry name" value="2EXR"/>
</dbReference>
<evidence type="ECO:0000313" key="2">
    <source>
        <dbReference type="EMBL" id="PMD49975.1"/>
    </source>
</evidence>
<dbReference type="GeneID" id="36579710"/>
<dbReference type="RefSeq" id="XP_024726879.1">
    <property type="nucleotide sequence ID" value="XM_024871628.1"/>
</dbReference>
<dbReference type="AlphaFoldDB" id="A0A2J6SGS9"/>
<gene>
    <name evidence="2" type="ORF">K444DRAFT_287210</name>
</gene>
<feature type="domain" description="2EXR" evidence="1">
    <location>
        <begin position="23"/>
        <end position="98"/>
    </location>
</feature>
<protein>
    <recommendedName>
        <fullName evidence="1">2EXR domain-containing protein</fullName>
    </recommendedName>
</protein>
<accession>A0A2J6SGS9</accession>
<evidence type="ECO:0000259" key="1">
    <source>
        <dbReference type="Pfam" id="PF20150"/>
    </source>
</evidence>
<dbReference type="Proteomes" id="UP000235371">
    <property type="component" value="Unassembled WGS sequence"/>
</dbReference>
<dbReference type="PANTHER" id="PTHR35910:SF6">
    <property type="entry name" value="2EXR DOMAIN-CONTAINING PROTEIN"/>
    <property type="match status" value="1"/>
</dbReference>
<dbReference type="EMBL" id="KZ613919">
    <property type="protein sequence ID" value="PMD49975.1"/>
    <property type="molecule type" value="Genomic_DNA"/>
</dbReference>
<reference evidence="2 3" key="1">
    <citation type="submission" date="2016-04" db="EMBL/GenBank/DDBJ databases">
        <title>A degradative enzymes factory behind the ericoid mycorrhizal symbiosis.</title>
        <authorList>
            <consortium name="DOE Joint Genome Institute"/>
            <person name="Martino E."/>
            <person name="Morin E."/>
            <person name="Grelet G."/>
            <person name="Kuo A."/>
            <person name="Kohler A."/>
            <person name="Daghino S."/>
            <person name="Barry K."/>
            <person name="Choi C."/>
            <person name="Cichocki N."/>
            <person name="Clum A."/>
            <person name="Copeland A."/>
            <person name="Hainaut M."/>
            <person name="Haridas S."/>
            <person name="Labutti K."/>
            <person name="Lindquist E."/>
            <person name="Lipzen A."/>
            <person name="Khouja H.-R."/>
            <person name="Murat C."/>
            <person name="Ohm R."/>
            <person name="Olson A."/>
            <person name="Spatafora J."/>
            <person name="Veneault-Fourrey C."/>
            <person name="Henrissat B."/>
            <person name="Grigoriev I."/>
            <person name="Martin F."/>
            <person name="Perotto S."/>
        </authorList>
    </citation>
    <scope>NUCLEOTIDE SEQUENCE [LARGE SCALE GENOMIC DNA]</scope>
    <source>
        <strain evidence="2 3">E</strain>
    </source>
</reference>
<proteinExistence type="predicted"/>
<sequence length="235" mass="27260">MASYLSTALSDVQMSPTPPSVYLFPRLPFELRLKIYNQMLTPRYIHYNPTFALHLTLDPQIPPLLHISQESRSFALEWYKLHTVGTRRIYLHPTLDVVLWIRCPGPSSSSRVFRADAQHLLQDIQTSPRDIPNFAISIKYWNRIVKKADYKELYERIRGGAERLWVVDDVCGAMGGKRVRGARVGLRKWRRKDTGSREEPWRMWDGMAGVENGEGEGEERLAEVGFKRVVFMLKN</sequence>
<keyword evidence="3" id="KW-1185">Reference proteome</keyword>
<dbReference type="PANTHER" id="PTHR35910">
    <property type="entry name" value="2EXR DOMAIN-CONTAINING PROTEIN"/>
    <property type="match status" value="1"/>
</dbReference>
<dbReference type="OrthoDB" id="3557569at2759"/>
<organism evidence="2 3">
    <name type="scientific">Hyaloscypha bicolor E</name>
    <dbReference type="NCBI Taxonomy" id="1095630"/>
    <lineage>
        <taxon>Eukaryota</taxon>
        <taxon>Fungi</taxon>
        <taxon>Dikarya</taxon>
        <taxon>Ascomycota</taxon>
        <taxon>Pezizomycotina</taxon>
        <taxon>Leotiomycetes</taxon>
        <taxon>Helotiales</taxon>
        <taxon>Hyaloscyphaceae</taxon>
        <taxon>Hyaloscypha</taxon>
        <taxon>Hyaloscypha bicolor</taxon>
    </lineage>
</organism>
<dbReference type="Pfam" id="PF20150">
    <property type="entry name" value="2EXR"/>
    <property type="match status" value="1"/>
</dbReference>
<name>A0A2J6SGS9_9HELO</name>
<dbReference type="InParanoid" id="A0A2J6SGS9"/>
<evidence type="ECO:0000313" key="3">
    <source>
        <dbReference type="Proteomes" id="UP000235371"/>
    </source>
</evidence>